<dbReference type="AlphaFoldDB" id="A0A813HEU9"/>
<dbReference type="Proteomes" id="UP000654075">
    <property type="component" value="Unassembled WGS sequence"/>
</dbReference>
<evidence type="ECO:0000313" key="1">
    <source>
        <dbReference type="EMBL" id="CAE8636115.1"/>
    </source>
</evidence>
<organism evidence="1 2">
    <name type="scientific">Polarella glacialis</name>
    <name type="common">Dinoflagellate</name>
    <dbReference type="NCBI Taxonomy" id="89957"/>
    <lineage>
        <taxon>Eukaryota</taxon>
        <taxon>Sar</taxon>
        <taxon>Alveolata</taxon>
        <taxon>Dinophyceae</taxon>
        <taxon>Suessiales</taxon>
        <taxon>Suessiaceae</taxon>
        <taxon>Polarella</taxon>
    </lineage>
</organism>
<reference evidence="1" key="1">
    <citation type="submission" date="2021-02" db="EMBL/GenBank/DDBJ databases">
        <authorList>
            <person name="Dougan E. K."/>
            <person name="Rhodes N."/>
            <person name="Thang M."/>
            <person name="Chan C."/>
        </authorList>
    </citation>
    <scope>NUCLEOTIDE SEQUENCE</scope>
</reference>
<keyword evidence="2" id="KW-1185">Reference proteome</keyword>
<dbReference type="PROSITE" id="PS51257">
    <property type="entry name" value="PROKAR_LIPOPROTEIN"/>
    <property type="match status" value="1"/>
</dbReference>
<comment type="caution">
    <text evidence="1">The sequence shown here is derived from an EMBL/GenBank/DDBJ whole genome shotgun (WGS) entry which is preliminary data.</text>
</comment>
<protein>
    <submittedName>
        <fullName evidence="1">Uncharacterized protein</fullName>
    </submittedName>
</protein>
<evidence type="ECO:0000313" key="2">
    <source>
        <dbReference type="Proteomes" id="UP000654075"/>
    </source>
</evidence>
<sequence>MARPSSQAVCLVSACLAGASVILVASALLARRKRAGHCVDHHYSAKAQLTADPDVGGLSGGIAPQVPPPVSASGSMPSCAERCRAIEFWIGRAFWRSIGEEAASEVTSHIWDLLDEEAGARRAIREAAVQVDMIVLHLARVVAIGELQNVRALASLPGARQHLEEVTACMGDELWLKARLGPIQMFSSAFSAFEHQKLLSDRDVGALPFPGQQLAEAAERLRTATAFVLLEIWEEDEAARMERMEQNGSGQKRTRRP</sequence>
<dbReference type="EMBL" id="CAJNNV010031409">
    <property type="protein sequence ID" value="CAE8636115.1"/>
    <property type="molecule type" value="Genomic_DNA"/>
</dbReference>
<proteinExistence type="predicted"/>
<name>A0A813HEU9_POLGL</name>
<accession>A0A813HEU9</accession>
<gene>
    <name evidence="1" type="ORF">PGLA1383_LOCUS51628</name>
</gene>